<dbReference type="AlphaFoldDB" id="A0A9P5PNF8"/>
<proteinExistence type="predicted"/>
<dbReference type="Proteomes" id="UP000772434">
    <property type="component" value="Unassembled WGS sequence"/>
</dbReference>
<protein>
    <submittedName>
        <fullName evidence="2">Uncharacterized protein</fullName>
    </submittedName>
</protein>
<sequence length="173" mass="17900">MLYRFFALFFLFTSFGAGIAVSVPSATSVEIAKRQAPSALDIFNTLKNSTDTILPQITTLVQGKNASSANVTPLISSLRTALQTATSSLSSTAPPSDDAAATLGVQIFTDIANTLSTLPGEIIPDLAGLLGDLDDGLAQAIDVIQVLNPIITPILQGVTAALNFVNSILGLIP</sequence>
<dbReference type="OrthoDB" id="2575973at2759"/>
<keyword evidence="3" id="KW-1185">Reference proteome</keyword>
<evidence type="ECO:0000313" key="3">
    <source>
        <dbReference type="Proteomes" id="UP000772434"/>
    </source>
</evidence>
<keyword evidence="1" id="KW-0732">Signal</keyword>
<feature type="signal peptide" evidence="1">
    <location>
        <begin position="1"/>
        <end position="20"/>
    </location>
</feature>
<gene>
    <name evidence="2" type="ORF">BDP27DRAFT_1330835</name>
</gene>
<evidence type="ECO:0000313" key="2">
    <source>
        <dbReference type="EMBL" id="KAF9066337.1"/>
    </source>
</evidence>
<evidence type="ECO:0000256" key="1">
    <source>
        <dbReference type="SAM" id="SignalP"/>
    </source>
</evidence>
<dbReference type="EMBL" id="JADNRY010000089">
    <property type="protein sequence ID" value="KAF9066337.1"/>
    <property type="molecule type" value="Genomic_DNA"/>
</dbReference>
<name>A0A9P5PNF8_9AGAR</name>
<comment type="caution">
    <text evidence="2">The sequence shown here is derived from an EMBL/GenBank/DDBJ whole genome shotgun (WGS) entry which is preliminary data.</text>
</comment>
<reference evidence="2" key="1">
    <citation type="submission" date="2020-11" db="EMBL/GenBank/DDBJ databases">
        <authorList>
            <consortium name="DOE Joint Genome Institute"/>
            <person name="Ahrendt S."/>
            <person name="Riley R."/>
            <person name="Andreopoulos W."/>
            <person name="Labutti K."/>
            <person name="Pangilinan J."/>
            <person name="Ruiz-Duenas F.J."/>
            <person name="Barrasa J.M."/>
            <person name="Sanchez-Garcia M."/>
            <person name="Camarero S."/>
            <person name="Miyauchi S."/>
            <person name="Serrano A."/>
            <person name="Linde D."/>
            <person name="Babiker R."/>
            <person name="Drula E."/>
            <person name="Ayuso-Fernandez I."/>
            <person name="Pacheco R."/>
            <person name="Padilla G."/>
            <person name="Ferreira P."/>
            <person name="Barriuso J."/>
            <person name="Kellner H."/>
            <person name="Castanera R."/>
            <person name="Alfaro M."/>
            <person name="Ramirez L."/>
            <person name="Pisabarro A.G."/>
            <person name="Kuo A."/>
            <person name="Tritt A."/>
            <person name="Lipzen A."/>
            <person name="He G."/>
            <person name="Yan M."/>
            <person name="Ng V."/>
            <person name="Cullen D."/>
            <person name="Martin F."/>
            <person name="Rosso M.-N."/>
            <person name="Henrissat B."/>
            <person name="Hibbett D."/>
            <person name="Martinez A.T."/>
            <person name="Grigoriev I.V."/>
        </authorList>
    </citation>
    <scope>NUCLEOTIDE SEQUENCE</scope>
    <source>
        <strain evidence="2">AH 40177</strain>
    </source>
</reference>
<accession>A0A9P5PNF8</accession>
<feature type="chain" id="PRO_5040402945" evidence="1">
    <location>
        <begin position="21"/>
        <end position="173"/>
    </location>
</feature>
<organism evidence="2 3">
    <name type="scientific">Rhodocollybia butyracea</name>
    <dbReference type="NCBI Taxonomy" id="206335"/>
    <lineage>
        <taxon>Eukaryota</taxon>
        <taxon>Fungi</taxon>
        <taxon>Dikarya</taxon>
        <taxon>Basidiomycota</taxon>
        <taxon>Agaricomycotina</taxon>
        <taxon>Agaricomycetes</taxon>
        <taxon>Agaricomycetidae</taxon>
        <taxon>Agaricales</taxon>
        <taxon>Marasmiineae</taxon>
        <taxon>Omphalotaceae</taxon>
        <taxon>Rhodocollybia</taxon>
    </lineage>
</organism>